<accession>A0A8H7V5T5</accession>
<feature type="region of interest" description="Disordered" evidence="1">
    <location>
        <begin position="1"/>
        <end position="36"/>
    </location>
</feature>
<keyword evidence="4" id="KW-1185">Reference proteome</keyword>
<organism evidence="3 4">
    <name type="scientific">Mucor saturninus</name>
    <dbReference type="NCBI Taxonomy" id="64648"/>
    <lineage>
        <taxon>Eukaryota</taxon>
        <taxon>Fungi</taxon>
        <taxon>Fungi incertae sedis</taxon>
        <taxon>Mucoromycota</taxon>
        <taxon>Mucoromycotina</taxon>
        <taxon>Mucoromycetes</taxon>
        <taxon>Mucorales</taxon>
        <taxon>Mucorineae</taxon>
        <taxon>Mucoraceae</taxon>
        <taxon>Mucor</taxon>
    </lineage>
</organism>
<dbReference type="PANTHER" id="PTHR43591">
    <property type="entry name" value="METHYLTRANSFERASE"/>
    <property type="match status" value="1"/>
</dbReference>
<feature type="compositionally biased region" description="Basic residues" evidence="1">
    <location>
        <begin position="9"/>
        <end position="19"/>
    </location>
</feature>
<evidence type="ECO:0000256" key="1">
    <source>
        <dbReference type="SAM" id="MobiDB-lite"/>
    </source>
</evidence>
<dbReference type="Proteomes" id="UP000603453">
    <property type="component" value="Unassembled WGS sequence"/>
</dbReference>
<dbReference type="InterPro" id="IPR041698">
    <property type="entry name" value="Methyltransf_25"/>
</dbReference>
<comment type="caution">
    <text evidence="3">The sequence shown here is derived from an EMBL/GenBank/DDBJ whole genome shotgun (WGS) entry which is preliminary data.</text>
</comment>
<dbReference type="PANTHER" id="PTHR43591:SF24">
    <property type="entry name" value="2-METHOXY-6-POLYPRENYL-1,4-BENZOQUINOL METHYLASE, MITOCHONDRIAL"/>
    <property type="match status" value="1"/>
</dbReference>
<name>A0A8H7V5T5_9FUNG</name>
<reference evidence="3" key="1">
    <citation type="submission" date="2020-12" db="EMBL/GenBank/DDBJ databases">
        <title>Metabolic potential, ecology and presence of endohyphal bacteria is reflected in genomic diversity of Mucoromycotina.</title>
        <authorList>
            <person name="Muszewska A."/>
            <person name="Okrasinska A."/>
            <person name="Steczkiewicz K."/>
            <person name="Drgas O."/>
            <person name="Orlowska M."/>
            <person name="Perlinska-Lenart U."/>
            <person name="Aleksandrzak-Piekarczyk T."/>
            <person name="Szatraj K."/>
            <person name="Zielenkiewicz U."/>
            <person name="Pilsyk S."/>
            <person name="Malc E."/>
            <person name="Mieczkowski P."/>
            <person name="Kruszewska J.S."/>
            <person name="Biernat P."/>
            <person name="Pawlowska J."/>
        </authorList>
    </citation>
    <scope>NUCLEOTIDE SEQUENCE</scope>
    <source>
        <strain evidence="3">WA0000017839</strain>
    </source>
</reference>
<evidence type="ECO:0000313" key="3">
    <source>
        <dbReference type="EMBL" id="KAG2206542.1"/>
    </source>
</evidence>
<dbReference type="Gene3D" id="3.40.50.150">
    <property type="entry name" value="Vaccinia Virus protein VP39"/>
    <property type="match status" value="1"/>
</dbReference>
<evidence type="ECO:0000313" key="4">
    <source>
        <dbReference type="Proteomes" id="UP000603453"/>
    </source>
</evidence>
<dbReference type="CDD" id="cd02440">
    <property type="entry name" value="AdoMet_MTases"/>
    <property type="match status" value="1"/>
</dbReference>
<dbReference type="OrthoDB" id="2013972at2759"/>
<dbReference type="InterPro" id="IPR029063">
    <property type="entry name" value="SAM-dependent_MTases_sf"/>
</dbReference>
<dbReference type="SUPFAM" id="SSF53335">
    <property type="entry name" value="S-adenosyl-L-methionine-dependent methyltransferases"/>
    <property type="match status" value="1"/>
</dbReference>
<proteinExistence type="predicted"/>
<protein>
    <recommendedName>
        <fullName evidence="2">Methyltransferase domain-containing protein</fullName>
    </recommendedName>
</protein>
<gene>
    <name evidence="3" type="ORF">INT47_008559</name>
</gene>
<evidence type="ECO:0000259" key="2">
    <source>
        <dbReference type="Pfam" id="PF13649"/>
    </source>
</evidence>
<feature type="compositionally biased region" description="Basic and acidic residues" evidence="1">
    <location>
        <begin position="26"/>
        <end position="35"/>
    </location>
</feature>
<sequence>MGAKLSTQNRRRVASRLHASKNIGNKRQEGIETKNKNPSYTSLSCAALPVFTTSQSSDGIVRNGRTFHNEQTSTYWFPNDDEEIDRLVGQHFALKTLFNGNIPEEALVDNVLPFEDGAKILDLGCGPGTWIMDVATEYPNSEFIGVDMCDIFPNNIRPANVTFQVGNVLEGLAFEDNSFDMVSLRFFILAFRTEEWAGVLKEIRRVLKPGGFMLSIEPGMLEIGSDFVCWAGKIFKDKMLERGQEPYISDEMKKTMELAEFEVVHCVKKHTYLGRPDHLNREFLWDIRSIFKSGQAFLAESFDISNEKYPAFLDQLTAECQKLPETRWSMVSTMGRKPF</sequence>
<feature type="domain" description="Methyltransferase" evidence="2">
    <location>
        <begin position="120"/>
        <end position="211"/>
    </location>
</feature>
<dbReference type="Pfam" id="PF13649">
    <property type="entry name" value="Methyltransf_25"/>
    <property type="match status" value="1"/>
</dbReference>
<dbReference type="EMBL" id="JAEPRD010000030">
    <property type="protein sequence ID" value="KAG2206542.1"/>
    <property type="molecule type" value="Genomic_DNA"/>
</dbReference>
<dbReference type="AlphaFoldDB" id="A0A8H7V5T5"/>
<dbReference type="GO" id="GO:0008168">
    <property type="term" value="F:methyltransferase activity"/>
    <property type="evidence" value="ECO:0007669"/>
    <property type="project" value="TreeGrafter"/>
</dbReference>